<sequence length="63" mass="7133">MLSLVWIAAACRVAPGVSGRNHRNLRMFQWAVLDSLEMRRAFMNQPLTCNNIAADAGKKETWD</sequence>
<dbReference type="AlphaFoldDB" id="A0A9P5YK92"/>
<protein>
    <submittedName>
        <fullName evidence="2">Uncharacterized protein</fullName>
    </submittedName>
</protein>
<gene>
    <name evidence="2" type="ORF">BDZ94DRAFT_1243774</name>
</gene>
<organism evidence="2 3">
    <name type="scientific">Collybia nuda</name>
    <dbReference type="NCBI Taxonomy" id="64659"/>
    <lineage>
        <taxon>Eukaryota</taxon>
        <taxon>Fungi</taxon>
        <taxon>Dikarya</taxon>
        <taxon>Basidiomycota</taxon>
        <taxon>Agaricomycotina</taxon>
        <taxon>Agaricomycetes</taxon>
        <taxon>Agaricomycetidae</taxon>
        <taxon>Agaricales</taxon>
        <taxon>Tricholomatineae</taxon>
        <taxon>Clitocybaceae</taxon>
        <taxon>Collybia</taxon>
    </lineage>
</organism>
<feature type="chain" id="PRO_5040319564" evidence="1">
    <location>
        <begin position="20"/>
        <end position="63"/>
    </location>
</feature>
<evidence type="ECO:0000313" key="3">
    <source>
        <dbReference type="Proteomes" id="UP000807353"/>
    </source>
</evidence>
<feature type="signal peptide" evidence="1">
    <location>
        <begin position="1"/>
        <end position="19"/>
    </location>
</feature>
<evidence type="ECO:0000313" key="2">
    <source>
        <dbReference type="EMBL" id="KAF9469130.1"/>
    </source>
</evidence>
<reference evidence="2" key="1">
    <citation type="submission" date="2020-11" db="EMBL/GenBank/DDBJ databases">
        <authorList>
            <consortium name="DOE Joint Genome Institute"/>
            <person name="Ahrendt S."/>
            <person name="Riley R."/>
            <person name="Andreopoulos W."/>
            <person name="Labutti K."/>
            <person name="Pangilinan J."/>
            <person name="Ruiz-Duenas F.J."/>
            <person name="Barrasa J.M."/>
            <person name="Sanchez-Garcia M."/>
            <person name="Camarero S."/>
            <person name="Miyauchi S."/>
            <person name="Serrano A."/>
            <person name="Linde D."/>
            <person name="Babiker R."/>
            <person name="Drula E."/>
            <person name="Ayuso-Fernandez I."/>
            <person name="Pacheco R."/>
            <person name="Padilla G."/>
            <person name="Ferreira P."/>
            <person name="Barriuso J."/>
            <person name="Kellner H."/>
            <person name="Castanera R."/>
            <person name="Alfaro M."/>
            <person name="Ramirez L."/>
            <person name="Pisabarro A.G."/>
            <person name="Kuo A."/>
            <person name="Tritt A."/>
            <person name="Lipzen A."/>
            <person name="He G."/>
            <person name="Yan M."/>
            <person name="Ng V."/>
            <person name="Cullen D."/>
            <person name="Martin F."/>
            <person name="Rosso M.-N."/>
            <person name="Henrissat B."/>
            <person name="Hibbett D."/>
            <person name="Martinez A.T."/>
            <person name="Grigoriev I.V."/>
        </authorList>
    </citation>
    <scope>NUCLEOTIDE SEQUENCE</scope>
    <source>
        <strain evidence="2">CBS 247.69</strain>
    </source>
</reference>
<comment type="caution">
    <text evidence="2">The sequence shown here is derived from an EMBL/GenBank/DDBJ whole genome shotgun (WGS) entry which is preliminary data.</text>
</comment>
<dbReference type="Proteomes" id="UP000807353">
    <property type="component" value="Unassembled WGS sequence"/>
</dbReference>
<proteinExistence type="predicted"/>
<name>A0A9P5YK92_9AGAR</name>
<evidence type="ECO:0000256" key="1">
    <source>
        <dbReference type="SAM" id="SignalP"/>
    </source>
</evidence>
<keyword evidence="3" id="KW-1185">Reference proteome</keyword>
<keyword evidence="1" id="KW-0732">Signal</keyword>
<accession>A0A9P5YK92</accession>
<dbReference type="EMBL" id="MU150230">
    <property type="protein sequence ID" value="KAF9469130.1"/>
    <property type="molecule type" value="Genomic_DNA"/>
</dbReference>